<keyword evidence="10" id="KW-0472">Membrane</keyword>
<dbReference type="GO" id="GO:0005758">
    <property type="term" value="C:mitochondrial intermembrane space"/>
    <property type="evidence" value="ECO:0007669"/>
    <property type="project" value="UniProtKB-SubCell"/>
</dbReference>
<evidence type="ECO:0000256" key="11">
    <source>
        <dbReference type="ARBA" id="ARBA00023157"/>
    </source>
</evidence>
<dbReference type="Proteomes" id="UP000783686">
    <property type="component" value="Unassembled WGS sequence"/>
</dbReference>
<proteinExistence type="inferred from homology"/>
<keyword evidence="9" id="KW-0496">Mitochondrion</keyword>
<evidence type="ECO:0000256" key="3">
    <source>
        <dbReference type="ARBA" id="ARBA00004637"/>
    </source>
</evidence>
<evidence type="ECO:0000256" key="12">
    <source>
        <dbReference type="PIRSR" id="PIRSR619342-50"/>
    </source>
</evidence>
<evidence type="ECO:0008006" key="15">
    <source>
        <dbReference type="Google" id="ProtNLM"/>
    </source>
</evidence>
<organism evidence="13 14">
    <name type="scientific">Bursaphelenchus okinawaensis</name>
    <dbReference type="NCBI Taxonomy" id="465554"/>
    <lineage>
        <taxon>Eukaryota</taxon>
        <taxon>Metazoa</taxon>
        <taxon>Ecdysozoa</taxon>
        <taxon>Nematoda</taxon>
        <taxon>Chromadorea</taxon>
        <taxon>Rhabditida</taxon>
        <taxon>Tylenchina</taxon>
        <taxon>Tylenchomorpha</taxon>
        <taxon>Aphelenchoidea</taxon>
        <taxon>Aphelenchoididae</taxon>
        <taxon>Bursaphelenchus</taxon>
    </lineage>
</organism>
<protein>
    <recommendedName>
        <fullName evidence="15">NADH dehydrogenase [ubiquinone] iron-sulfur protein 5</fullName>
    </recommendedName>
</protein>
<accession>A0A811JQ75</accession>
<comment type="function">
    <text evidence="1">Accessory subunit of the mitochondrial membrane respiratory chain NADH dehydrogenase (Complex I), that is believed not to be involved in catalysis. Complex I functions in the transfer of electrons from NADH to the respiratory chain. The immediate electron acceptor for the enzyme is believed to be ubiquinone.</text>
</comment>
<dbReference type="AlphaFoldDB" id="A0A811JQ75"/>
<dbReference type="InterPro" id="IPR019342">
    <property type="entry name" value="NADH_UbQ_OxRdtase_FeS-su5"/>
</dbReference>
<keyword evidence="5" id="KW-0813">Transport</keyword>
<evidence type="ECO:0000313" key="13">
    <source>
        <dbReference type="EMBL" id="CAD5205454.1"/>
    </source>
</evidence>
<evidence type="ECO:0000256" key="2">
    <source>
        <dbReference type="ARBA" id="ARBA00004569"/>
    </source>
</evidence>
<evidence type="ECO:0000256" key="8">
    <source>
        <dbReference type="ARBA" id="ARBA00022982"/>
    </source>
</evidence>
<keyword evidence="7" id="KW-0999">Mitochondrion inner membrane</keyword>
<dbReference type="PANTHER" id="PTHR21268">
    <property type="entry name" value="NADH DEHYDROGENASE [UBIQUINONE] IRON-SULFUR PROTEIN 5"/>
    <property type="match status" value="1"/>
</dbReference>
<evidence type="ECO:0000256" key="1">
    <source>
        <dbReference type="ARBA" id="ARBA00003195"/>
    </source>
</evidence>
<feature type="disulfide bond" evidence="12">
    <location>
        <begin position="45"/>
        <end position="58"/>
    </location>
</feature>
<dbReference type="PROSITE" id="PS51808">
    <property type="entry name" value="CHCH"/>
    <property type="match status" value="1"/>
</dbReference>
<evidence type="ECO:0000256" key="4">
    <source>
        <dbReference type="ARBA" id="ARBA00007372"/>
    </source>
</evidence>
<evidence type="ECO:0000256" key="6">
    <source>
        <dbReference type="ARBA" id="ARBA00022660"/>
    </source>
</evidence>
<evidence type="ECO:0000256" key="5">
    <source>
        <dbReference type="ARBA" id="ARBA00022448"/>
    </source>
</evidence>
<name>A0A811JQ75_9BILA</name>
<keyword evidence="8" id="KW-0249">Electron transport</keyword>
<gene>
    <name evidence="13" type="ORF">BOKJ2_LOCUS138</name>
</gene>
<reference evidence="13" key="1">
    <citation type="submission" date="2020-09" db="EMBL/GenBank/DDBJ databases">
        <authorList>
            <person name="Kikuchi T."/>
        </authorList>
    </citation>
    <scope>NUCLEOTIDE SEQUENCE</scope>
    <source>
        <strain evidence="13">SH1</strain>
    </source>
</reference>
<dbReference type="PANTHER" id="PTHR21268:SF2">
    <property type="entry name" value="NADH DEHYDROGENASE [UBIQUINONE] IRON-SULFUR PROTEIN 5"/>
    <property type="match status" value="1"/>
</dbReference>
<comment type="subcellular location">
    <subcellularLocation>
        <location evidence="3">Mitochondrion inner membrane</location>
        <topology evidence="3">Peripheral membrane protein</topology>
    </subcellularLocation>
    <subcellularLocation>
        <location evidence="2">Mitochondrion intermembrane space</location>
    </subcellularLocation>
</comment>
<evidence type="ECO:0000256" key="7">
    <source>
        <dbReference type="ARBA" id="ARBA00022792"/>
    </source>
</evidence>
<keyword evidence="6" id="KW-0679">Respiratory chain</keyword>
<dbReference type="Proteomes" id="UP000614601">
    <property type="component" value="Unassembled WGS sequence"/>
</dbReference>
<evidence type="ECO:0000313" key="14">
    <source>
        <dbReference type="Proteomes" id="UP000614601"/>
    </source>
</evidence>
<evidence type="ECO:0000256" key="10">
    <source>
        <dbReference type="ARBA" id="ARBA00023136"/>
    </source>
</evidence>
<dbReference type="GO" id="GO:0005743">
    <property type="term" value="C:mitochondrial inner membrane"/>
    <property type="evidence" value="ECO:0007669"/>
    <property type="project" value="UniProtKB-SubCell"/>
</dbReference>
<keyword evidence="14" id="KW-1185">Reference proteome</keyword>
<comment type="similarity">
    <text evidence="4">Belongs to the complex I NDUFS5 subunit family.</text>
</comment>
<keyword evidence="11 12" id="KW-1015">Disulfide bond</keyword>
<dbReference type="OrthoDB" id="9992197at2759"/>
<dbReference type="Pfam" id="PF10200">
    <property type="entry name" value="Ndufs5"/>
    <property type="match status" value="1"/>
</dbReference>
<evidence type="ECO:0000256" key="9">
    <source>
        <dbReference type="ARBA" id="ARBA00023128"/>
    </source>
</evidence>
<dbReference type="EMBL" id="CAJFDH010000001">
    <property type="protein sequence ID" value="CAD5205454.1"/>
    <property type="molecule type" value="Genomic_DNA"/>
</dbReference>
<sequence>MANKLNENVETLEPLIRSPMVDYVSIVNTRQGDHCGFFEANFFKCMEAFGSKMGRKYCDLEHRDFRECLHEEKQAKRYHAIQAEWEKKYREGKIDKKFSDHVQVGDWKPDYFSWNRIW</sequence>
<feature type="disulfide bond" evidence="12">
    <location>
        <begin position="35"/>
        <end position="68"/>
    </location>
</feature>
<dbReference type="EMBL" id="CAJFCW020000001">
    <property type="protein sequence ID" value="CAG9077497.1"/>
    <property type="molecule type" value="Genomic_DNA"/>
</dbReference>
<comment type="caution">
    <text evidence="13">The sequence shown here is derived from an EMBL/GenBank/DDBJ whole genome shotgun (WGS) entry which is preliminary data.</text>
</comment>